<feature type="transmembrane region" description="Helical" evidence="2">
    <location>
        <begin position="617"/>
        <end position="638"/>
    </location>
</feature>
<dbReference type="Pfam" id="PF06687">
    <property type="entry name" value="SUR7"/>
    <property type="match status" value="1"/>
</dbReference>
<keyword evidence="4" id="KW-1185">Reference proteome</keyword>
<organism evidence="3 4">
    <name type="scientific">Lachancea nothofagi CBS 11611</name>
    <dbReference type="NCBI Taxonomy" id="1266666"/>
    <lineage>
        <taxon>Eukaryota</taxon>
        <taxon>Fungi</taxon>
        <taxon>Dikarya</taxon>
        <taxon>Ascomycota</taxon>
        <taxon>Saccharomycotina</taxon>
        <taxon>Saccharomycetes</taxon>
        <taxon>Saccharomycetales</taxon>
        <taxon>Saccharomycetaceae</taxon>
        <taxon>Lachancea</taxon>
    </lineage>
</organism>
<dbReference type="InterPro" id="IPR052413">
    <property type="entry name" value="SUR7_domain"/>
</dbReference>
<feature type="transmembrane region" description="Helical" evidence="2">
    <location>
        <begin position="575"/>
        <end position="597"/>
    </location>
</feature>
<evidence type="ECO:0000313" key="4">
    <source>
        <dbReference type="Proteomes" id="UP000189911"/>
    </source>
</evidence>
<dbReference type="AlphaFoldDB" id="A0A1G4KJE8"/>
<keyword evidence="2" id="KW-0812">Transmembrane</keyword>
<dbReference type="OrthoDB" id="4068213at2759"/>
<proteinExistence type="predicted"/>
<keyword evidence="2" id="KW-1133">Transmembrane helix</keyword>
<reference evidence="4" key="1">
    <citation type="submission" date="2016-03" db="EMBL/GenBank/DDBJ databases">
        <authorList>
            <person name="Devillers Hugo."/>
        </authorList>
    </citation>
    <scope>NUCLEOTIDE SEQUENCE [LARGE SCALE GENOMIC DNA]</scope>
</reference>
<dbReference type="PANTHER" id="PTHR28019:SF2">
    <property type="entry name" value="CELL MEMBRANE PROTEIN YLR413W-RELATED"/>
    <property type="match status" value="1"/>
</dbReference>
<feature type="region of interest" description="Disordered" evidence="1">
    <location>
        <begin position="649"/>
        <end position="679"/>
    </location>
</feature>
<name>A0A1G4KJE8_9SACH</name>
<evidence type="ECO:0000313" key="3">
    <source>
        <dbReference type="EMBL" id="SCV04657.1"/>
    </source>
</evidence>
<feature type="transmembrane region" description="Helical" evidence="2">
    <location>
        <begin position="533"/>
        <end position="555"/>
    </location>
</feature>
<evidence type="ECO:0000256" key="1">
    <source>
        <dbReference type="SAM" id="MobiDB-lite"/>
    </source>
</evidence>
<dbReference type="InterPro" id="IPR009571">
    <property type="entry name" value="SUR7/Rim9-like_fungi"/>
</dbReference>
<dbReference type="GO" id="GO:0051285">
    <property type="term" value="C:cell cortex of cell tip"/>
    <property type="evidence" value="ECO:0007669"/>
    <property type="project" value="TreeGrafter"/>
</dbReference>
<dbReference type="EMBL" id="LT598453">
    <property type="protein sequence ID" value="SCV04657.1"/>
    <property type="molecule type" value="Genomic_DNA"/>
</dbReference>
<evidence type="ECO:0000256" key="2">
    <source>
        <dbReference type="SAM" id="Phobius"/>
    </source>
</evidence>
<keyword evidence="2" id="KW-0472">Membrane</keyword>
<dbReference type="GO" id="GO:0005886">
    <property type="term" value="C:plasma membrane"/>
    <property type="evidence" value="ECO:0007669"/>
    <property type="project" value="InterPro"/>
</dbReference>
<dbReference type="GO" id="GO:0031505">
    <property type="term" value="P:fungal-type cell wall organization"/>
    <property type="evidence" value="ECO:0007669"/>
    <property type="project" value="TreeGrafter"/>
</dbReference>
<dbReference type="PANTHER" id="PTHR28019">
    <property type="entry name" value="CELL MEMBRANE PROTEIN YLR413W-RELATED"/>
    <property type="match status" value="1"/>
</dbReference>
<dbReference type="SUPFAM" id="SSF48371">
    <property type="entry name" value="ARM repeat"/>
    <property type="match status" value="1"/>
</dbReference>
<gene>
    <name evidence="3" type="ORF">LANO_0G11540G</name>
</gene>
<sequence length="679" mass="72098">MLAVSRKLPLFVGVVLVFTTFILTIVATAGSTSNYSPINHVYMGEADISRINVTKVIPETGPVLSVLAGLVNSPSQNQSSGDSVASVFDALKLVANTPALKPLLQLLANSNNVSQTVAALAVVAPMMSQTSNSSSSSSQEFALIGQLVQNSQNASATLEGMALLLQSSNSSDPTIQRAVFGLLNDSQNATASVDSLATLQNQSAADKAQLMPVFSLFQQSSNATATMGALGTLMSANISADMSASLLHALQTGGSNAQATLTQVASSVPDSVRPAILAVGTLLNNTRDSNQTLSTLEGLLQRNVTSSPSAHQSFNALTSLMRYSSNQTLVLTSVATLANSTNAANAAQLTGLQEILDSSTNSSSTLNVLQTVQSSNSSSSSQDLSPVFSLLGDSKNSTATLQSVMQLMQAVQSNSTAFQPLLQILSQTQLGDTEITQTTLDTMMPMVMDNLNVNSHYRLAIFTLCRGLSDGKIQQCSSSHAVQSFVLRDILYDELEKSDFKPYMQALDVQKNDMYLEGKLQEKEKSYVPAVRAVLAFNLLTIILSFFLIILMLCVALMKDTNSKSKFCMLTGAKVLAFLVFIFALLSGAIVAAFVNIIKRDTKADDYNVMFTTGSAYAGLIWTGFALAFITFVLLFFVKVNRKKDSSHLDEDASAGATTESDEKRNAAIASDGISPHVS</sequence>
<accession>A0A1G4KJE8</accession>
<dbReference type="Gene3D" id="1.20.140.150">
    <property type="match status" value="1"/>
</dbReference>
<dbReference type="Proteomes" id="UP000189911">
    <property type="component" value="Chromosome G"/>
</dbReference>
<dbReference type="InterPro" id="IPR016024">
    <property type="entry name" value="ARM-type_fold"/>
</dbReference>
<protein>
    <submittedName>
        <fullName evidence="3">LANO_0G11540g1_1</fullName>
    </submittedName>
</protein>